<sequence length="363" mass="41559">MFSSKLFLGLTDLLLGKILPLVHPLYGQRVTVQSRTVRPKRYLPIRNAKTKALTKLNAITIMEMSGSASPTPLPEKRNSVDPDTDKDTVNHKNEDTIIDEATIIDEDTVINEDTVMGKDTVIDEDADTDTSTSTNRIPFDKRGASPNPPRIEKLSSSEYGIQVPKKEETLYFVFQNVRLPCKPGKYRVLFDVVVNDYRDEQDRKFPHEDLWPEGAYPGEEEMARSSYRCYQAGVLEFKHEVEVRYRSNWTRPIAVYLDSEQYDLIECLFSVGALYTPKRWREEREWLASLRKQKHYQTQIIQVVQIPAHIPAHMQTPTPAQIQEHFQALQAHIQAQAGLTLPNQYLSGVESCPSDTYDSSPEE</sequence>
<accession>A0AAE0JFC8</accession>
<keyword evidence="2" id="KW-0732">Signal</keyword>
<dbReference type="AlphaFoldDB" id="A0AAE0JFC8"/>
<name>A0AAE0JFC8_9PEZI</name>
<feature type="region of interest" description="Disordered" evidence="1">
    <location>
        <begin position="125"/>
        <end position="153"/>
    </location>
</feature>
<dbReference type="EMBL" id="JAUEPP010000004">
    <property type="protein sequence ID" value="KAK3344634.1"/>
    <property type="molecule type" value="Genomic_DNA"/>
</dbReference>
<feature type="region of interest" description="Disordered" evidence="1">
    <location>
        <begin position="65"/>
        <end position="90"/>
    </location>
</feature>
<evidence type="ECO:0000313" key="3">
    <source>
        <dbReference type="EMBL" id="KAK3344634.1"/>
    </source>
</evidence>
<organism evidence="3 4">
    <name type="scientific">Neurospora tetraspora</name>
    <dbReference type="NCBI Taxonomy" id="94610"/>
    <lineage>
        <taxon>Eukaryota</taxon>
        <taxon>Fungi</taxon>
        <taxon>Dikarya</taxon>
        <taxon>Ascomycota</taxon>
        <taxon>Pezizomycotina</taxon>
        <taxon>Sordariomycetes</taxon>
        <taxon>Sordariomycetidae</taxon>
        <taxon>Sordariales</taxon>
        <taxon>Sordariaceae</taxon>
        <taxon>Neurospora</taxon>
    </lineage>
</organism>
<protein>
    <submittedName>
        <fullName evidence="3">Uncharacterized protein</fullName>
    </submittedName>
</protein>
<reference evidence="3" key="2">
    <citation type="submission" date="2023-06" db="EMBL/GenBank/DDBJ databases">
        <authorList>
            <consortium name="Lawrence Berkeley National Laboratory"/>
            <person name="Haridas S."/>
            <person name="Hensen N."/>
            <person name="Bonometti L."/>
            <person name="Westerberg I."/>
            <person name="Brannstrom I.O."/>
            <person name="Guillou S."/>
            <person name="Cros-Aarteil S."/>
            <person name="Calhoun S."/>
            <person name="Kuo A."/>
            <person name="Mondo S."/>
            <person name="Pangilinan J."/>
            <person name="Riley R."/>
            <person name="Labutti K."/>
            <person name="Andreopoulos B."/>
            <person name="Lipzen A."/>
            <person name="Chen C."/>
            <person name="Yanf M."/>
            <person name="Daum C."/>
            <person name="Ng V."/>
            <person name="Clum A."/>
            <person name="Steindorff A."/>
            <person name="Ohm R."/>
            <person name="Martin F."/>
            <person name="Silar P."/>
            <person name="Natvig D."/>
            <person name="Lalanne C."/>
            <person name="Gautier V."/>
            <person name="Ament-Velasquez S.L."/>
            <person name="Kruys A."/>
            <person name="Hutchinson M.I."/>
            <person name="Powell A.J."/>
            <person name="Barry K."/>
            <person name="Miller A.N."/>
            <person name="Grigoriev I.V."/>
            <person name="Debuchy R."/>
            <person name="Gladieux P."/>
            <person name="Thoren M.H."/>
            <person name="Johannesson H."/>
        </authorList>
    </citation>
    <scope>NUCLEOTIDE SEQUENCE</scope>
    <source>
        <strain evidence="3">CBS 560.94</strain>
    </source>
</reference>
<feature type="compositionally biased region" description="Basic and acidic residues" evidence="1">
    <location>
        <begin position="74"/>
        <end position="90"/>
    </location>
</feature>
<feature type="signal peptide" evidence="2">
    <location>
        <begin position="1"/>
        <end position="27"/>
    </location>
</feature>
<gene>
    <name evidence="3" type="ORF">B0H65DRAFT_425987</name>
</gene>
<dbReference type="Proteomes" id="UP001278500">
    <property type="component" value="Unassembled WGS sequence"/>
</dbReference>
<proteinExistence type="predicted"/>
<evidence type="ECO:0000313" key="4">
    <source>
        <dbReference type="Proteomes" id="UP001278500"/>
    </source>
</evidence>
<dbReference type="RefSeq" id="XP_062681247.1">
    <property type="nucleotide sequence ID" value="XM_062824610.1"/>
</dbReference>
<feature type="chain" id="PRO_5042211245" evidence="2">
    <location>
        <begin position="28"/>
        <end position="363"/>
    </location>
</feature>
<keyword evidence="4" id="KW-1185">Reference proteome</keyword>
<reference evidence="3" key="1">
    <citation type="journal article" date="2023" name="Mol. Phylogenet. Evol.">
        <title>Genome-scale phylogeny and comparative genomics of the fungal order Sordariales.</title>
        <authorList>
            <person name="Hensen N."/>
            <person name="Bonometti L."/>
            <person name="Westerberg I."/>
            <person name="Brannstrom I.O."/>
            <person name="Guillou S."/>
            <person name="Cros-Aarteil S."/>
            <person name="Calhoun S."/>
            <person name="Haridas S."/>
            <person name="Kuo A."/>
            <person name="Mondo S."/>
            <person name="Pangilinan J."/>
            <person name="Riley R."/>
            <person name="LaButti K."/>
            <person name="Andreopoulos B."/>
            <person name="Lipzen A."/>
            <person name="Chen C."/>
            <person name="Yan M."/>
            <person name="Daum C."/>
            <person name="Ng V."/>
            <person name="Clum A."/>
            <person name="Steindorff A."/>
            <person name="Ohm R.A."/>
            <person name="Martin F."/>
            <person name="Silar P."/>
            <person name="Natvig D.O."/>
            <person name="Lalanne C."/>
            <person name="Gautier V."/>
            <person name="Ament-Velasquez S.L."/>
            <person name="Kruys A."/>
            <person name="Hutchinson M.I."/>
            <person name="Powell A.J."/>
            <person name="Barry K."/>
            <person name="Miller A.N."/>
            <person name="Grigoriev I.V."/>
            <person name="Debuchy R."/>
            <person name="Gladieux P."/>
            <person name="Hiltunen Thoren M."/>
            <person name="Johannesson H."/>
        </authorList>
    </citation>
    <scope>NUCLEOTIDE SEQUENCE</scope>
    <source>
        <strain evidence="3">CBS 560.94</strain>
    </source>
</reference>
<evidence type="ECO:0000256" key="1">
    <source>
        <dbReference type="SAM" id="MobiDB-lite"/>
    </source>
</evidence>
<dbReference type="GeneID" id="87861764"/>
<evidence type="ECO:0000256" key="2">
    <source>
        <dbReference type="SAM" id="SignalP"/>
    </source>
</evidence>
<comment type="caution">
    <text evidence="3">The sequence shown here is derived from an EMBL/GenBank/DDBJ whole genome shotgun (WGS) entry which is preliminary data.</text>
</comment>